<evidence type="ECO:0000313" key="2">
    <source>
        <dbReference type="EMBL" id="SEN69952.1"/>
    </source>
</evidence>
<keyword evidence="3" id="KW-1185">Reference proteome</keyword>
<dbReference type="Gene3D" id="3.90.1200.10">
    <property type="match status" value="1"/>
</dbReference>
<organism evidence="2 3">
    <name type="scientific">Pseudorhodobacter antarcticus</name>
    <dbReference type="NCBI Taxonomy" id="1077947"/>
    <lineage>
        <taxon>Bacteria</taxon>
        <taxon>Pseudomonadati</taxon>
        <taxon>Pseudomonadota</taxon>
        <taxon>Alphaproteobacteria</taxon>
        <taxon>Rhodobacterales</taxon>
        <taxon>Paracoccaceae</taxon>
        <taxon>Pseudorhodobacter</taxon>
    </lineage>
</organism>
<dbReference type="GO" id="GO:0016740">
    <property type="term" value="F:transferase activity"/>
    <property type="evidence" value="ECO:0007669"/>
    <property type="project" value="UniProtKB-KW"/>
</dbReference>
<sequence length="264" mass="28637">MNEVSDIMPITKDAWQPLMGGRVNCLWKVGQIVVKQYAKNGNSPLFPNDPKAEVTALALLARSGLSPTLLAHGQDWIAYKHLPGHTWQADPATVATALKTLHAIDPLAMPLRVAPNGSVPLLAQAIAIANLCSGPLPPPPPDLSIPETSARLIHGDAVPGNMIHHNGKITLIDWQCPALGDPTEDIATFLSPAMQWLYRGSALTIQEISVFRSNMPAKTMARYDLLAPLYHWRMAAHCLWKSEQGATDYAMALQMELAALQALP</sequence>
<reference evidence="2 3" key="1">
    <citation type="submission" date="2016-10" db="EMBL/GenBank/DDBJ databases">
        <authorList>
            <person name="de Groot N.N."/>
        </authorList>
    </citation>
    <scope>NUCLEOTIDE SEQUENCE [LARGE SCALE GENOMIC DNA]</scope>
    <source>
        <strain evidence="2 3">CGMCC 1.10836</strain>
    </source>
</reference>
<dbReference type="InterPro" id="IPR002575">
    <property type="entry name" value="Aminoglycoside_PTrfase"/>
</dbReference>
<proteinExistence type="predicted"/>
<keyword evidence="2" id="KW-0808">Transferase</keyword>
<evidence type="ECO:0000313" key="3">
    <source>
        <dbReference type="Proteomes" id="UP000183002"/>
    </source>
</evidence>
<feature type="domain" description="Aminoglycoside phosphotransferase" evidence="1">
    <location>
        <begin position="49"/>
        <end position="191"/>
    </location>
</feature>
<accession>A0A1H8INJ0</accession>
<dbReference type="AlphaFoldDB" id="A0A1H8INJ0"/>
<gene>
    <name evidence="2" type="ORF">SAMN05216227_10214</name>
</gene>
<dbReference type="STRING" id="1077947.SAMN05216227_10214"/>
<name>A0A1H8INJ0_9RHOB</name>
<protein>
    <submittedName>
        <fullName evidence="2">Phosphotransferase enzyme family protein</fullName>
    </submittedName>
</protein>
<dbReference type="EMBL" id="FOCO01000021">
    <property type="protein sequence ID" value="SEN69952.1"/>
    <property type="molecule type" value="Genomic_DNA"/>
</dbReference>
<dbReference type="SUPFAM" id="SSF56112">
    <property type="entry name" value="Protein kinase-like (PK-like)"/>
    <property type="match status" value="1"/>
</dbReference>
<dbReference type="InterPro" id="IPR011009">
    <property type="entry name" value="Kinase-like_dom_sf"/>
</dbReference>
<dbReference type="Pfam" id="PF01636">
    <property type="entry name" value="APH"/>
    <property type="match status" value="1"/>
</dbReference>
<dbReference type="Proteomes" id="UP000183002">
    <property type="component" value="Unassembled WGS sequence"/>
</dbReference>
<evidence type="ECO:0000259" key="1">
    <source>
        <dbReference type="Pfam" id="PF01636"/>
    </source>
</evidence>